<gene>
    <name evidence="1" type="ORF">I5282_08685</name>
</gene>
<sequence length="486" mass="55968">MMQEWLRLFYQNIEGTTLTINGRIYKLSDCKRIGGGSEKHVYQLKEDKLCFFIPHKYRSEEHWNQKIQLEKLILDEISQLGLKTQRFEMVSIQMSVPGEQPRSINGLLTRDFKSLCNEESIVIHDPKGSHRVIGTPPDFHNMRERFKDKEFVQNMFKKIIKEYAVAYTFSLPINILKTNDDSQHIIFELPQNSNEPPLARYMFWDVVSDVDVFPFIFRAPTLSELKGGPRKFSLGNKGTTALYFLANTVACSILEMYNDEISDSFSFVRELQSDILLAIDDDVFLNDALEHARSLAVPYFNKLFVELEKEVEVVDMDVFHSVMLMAITSSNLDIIKQCYQLRPQNSVLTEEHIDSILNASNKYSNQDVIEYLNSTLGAEKNNYEKAKQLQLEAKENIVKCEQLKETFLKHYKKQLVSDKSSYCGIYSFFVKSYVTDDMDLTEIVKHAQGLSKEGSGARSKLVMKQLGWLDVNNNVSGELSTVIAKI</sequence>
<dbReference type="RefSeq" id="WP_203111387.1">
    <property type="nucleotide sequence ID" value="NZ_JADOBG010000021.1"/>
</dbReference>
<dbReference type="Proteomes" id="UP000809910">
    <property type="component" value="Unassembled WGS sequence"/>
</dbReference>
<evidence type="ECO:0000313" key="2">
    <source>
        <dbReference type="Proteomes" id="UP000809910"/>
    </source>
</evidence>
<comment type="caution">
    <text evidence="1">The sequence shown here is derived from an EMBL/GenBank/DDBJ whole genome shotgun (WGS) entry which is preliminary data.</text>
</comment>
<reference evidence="1 2" key="1">
    <citation type="submission" date="2020-12" db="EMBL/GenBank/DDBJ databases">
        <title>WGS of Legionella: environmental sample.</title>
        <authorList>
            <person name="Cristino S."/>
            <person name="Girolamini L."/>
            <person name="Salaris S."/>
            <person name="Pascale M.R."/>
            <person name="Mazzotta M."/>
            <person name="Orsini M."/>
            <person name="Grottola A."/>
        </authorList>
    </citation>
    <scope>NUCLEOTIDE SEQUENCE [LARGE SCALE GENOMIC DNA]</scope>
    <source>
        <strain evidence="1 2">30cs62</strain>
    </source>
</reference>
<dbReference type="EMBL" id="JADWVN010000016">
    <property type="protein sequence ID" value="MBL7526644.1"/>
    <property type="molecule type" value="Genomic_DNA"/>
</dbReference>
<organism evidence="1 2">
    <name type="scientific">Legionella bononiensis</name>
    <dbReference type="NCBI Taxonomy" id="2793102"/>
    <lineage>
        <taxon>Bacteria</taxon>
        <taxon>Pseudomonadati</taxon>
        <taxon>Pseudomonadota</taxon>
        <taxon>Gammaproteobacteria</taxon>
        <taxon>Legionellales</taxon>
        <taxon>Legionellaceae</taxon>
        <taxon>Legionella</taxon>
    </lineage>
</organism>
<name>A0ABS1WBB5_9GAMM</name>
<protein>
    <submittedName>
        <fullName evidence="1">Uncharacterized protein</fullName>
    </submittedName>
</protein>
<accession>A0ABS1WBB5</accession>
<proteinExistence type="predicted"/>
<keyword evidence="2" id="KW-1185">Reference proteome</keyword>
<evidence type="ECO:0000313" key="1">
    <source>
        <dbReference type="EMBL" id="MBL7526644.1"/>
    </source>
</evidence>